<protein>
    <submittedName>
        <fullName evidence="2">Uncharacterized protein</fullName>
    </submittedName>
</protein>
<proteinExistence type="predicted"/>
<comment type="caution">
    <text evidence="2">The sequence shown here is derived from an EMBL/GenBank/DDBJ whole genome shotgun (WGS) entry which is preliminary data.</text>
</comment>
<reference evidence="2 3" key="1">
    <citation type="submission" date="2023-06" db="EMBL/GenBank/DDBJ databases">
        <title>Aquibacillus rhizosphaerae LR5S19.</title>
        <authorList>
            <person name="Sun J.-Q."/>
        </authorList>
    </citation>
    <scope>NUCLEOTIDE SEQUENCE [LARGE SCALE GENOMIC DNA]</scope>
    <source>
        <strain evidence="2 3">LR5S19</strain>
    </source>
</reference>
<dbReference type="RefSeq" id="WP_285934255.1">
    <property type="nucleotide sequence ID" value="NZ_JASTZU010000063.1"/>
</dbReference>
<evidence type="ECO:0000313" key="3">
    <source>
        <dbReference type="Proteomes" id="UP001235343"/>
    </source>
</evidence>
<keyword evidence="1" id="KW-1133">Transmembrane helix</keyword>
<dbReference type="EMBL" id="JASTZU010000063">
    <property type="protein sequence ID" value="MDL4842963.1"/>
    <property type="molecule type" value="Genomic_DNA"/>
</dbReference>
<keyword evidence="3" id="KW-1185">Reference proteome</keyword>
<gene>
    <name evidence="2" type="ORF">QQS35_21220</name>
</gene>
<sequence length="76" mass="8846">MRKRLWIFILLIPTLIISGLFLFEGHRMYGFDRTELDSDSQFQEKFSAYKLPSKVPFKNMEGYGSIISHNGSDTIL</sequence>
<evidence type="ECO:0000313" key="2">
    <source>
        <dbReference type="EMBL" id="MDL4842963.1"/>
    </source>
</evidence>
<organism evidence="2 3">
    <name type="scientific">Aquibacillus rhizosphaerae</name>
    <dbReference type="NCBI Taxonomy" id="3051431"/>
    <lineage>
        <taxon>Bacteria</taxon>
        <taxon>Bacillati</taxon>
        <taxon>Bacillota</taxon>
        <taxon>Bacilli</taxon>
        <taxon>Bacillales</taxon>
        <taxon>Bacillaceae</taxon>
        <taxon>Aquibacillus</taxon>
    </lineage>
</organism>
<keyword evidence="1" id="KW-0472">Membrane</keyword>
<name>A0ABT7LAT7_9BACI</name>
<feature type="transmembrane region" description="Helical" evidence="1">
    <location>
        <begin position="6"/>
        <end position="23"/>
    </location>
</feature>
<dbReference type="Proteomes" id="UP001235343">
    <property type="component" value="Unassembled WGS sequence"/>
</dbReference>
<keyword evidence="1" id="KW-0812">Transmembrane</keyword>
<accession>A0ABT7LAT7</accession>
<evidence type="ECO:0000256" key="1">
    <source>
        <dbReference type="SAM" id="Phobius"/>
    </source>
</evidence>